<reference evidence="7 8" key="1">
    <citation type="journal article" date="2024" name="Curr. Microbiol.">
        <title>Luteibacter sahnii sp. nov., A Novel Yellow-Colored Xanthomonadin Pigment Producing Probiotic Bacterium from Healthy Rice Seed Microbiome.</title>
        <authorList>
            <person name="Jaiswal G."/>
            <person name="Rana R."/>
            <person name="Nayak P.K."/>
            <person name="Chouhan R."/>
            <person name="Gandhi S.G."/>
            <person name="Patel H.K."/>
            <person name="Patil P.B."/>
        </authorList>
    </citation>
    <scope>NUCLEOTIDE SEQUENCE [LARGE SCALE GENOMIC DNA]</scope>
    <source>
        <strain evidence="7 8">PPL201</strain>
    </source>
</reference>
<proteinExistence type="predicted"/>
<keyword evidence="8" id="KW-1185">Reference proteome</keyword>
<dbReference type="Pfam" id="PF13515">
    <property type="entry name" value="FUSC_2"/>
    <property type="match status" value="1"/>
</dbReference>
<dbReference type="Proteomes" id="UP001528850">
    <property type="component" value="Unassembled WGS sequence"/>
</dbReference>
<evidence type="ECO:0000256" key="2">
    <source>
        <dbReference type="ARBA" id="ARBA00022692"/>
    </source>
</evidence>
<feature type="transmembrane region" description="Helical" evidence="5">
    <location>
        <begin position="108"/>
        <end position="126"/>
    </location>
</feature>
<dbReference type="InterPro" id="IPR049453">
    <property type="entry name" value="Memb_transporter_dom"/>
</dbReference>
<keyword evidence="3 5" id="KW-1133">Transmembrane helix</keyword>
<evidence type="ECO:0000256" key="3">
    <source>
        <dbReference type="ARBA" id="ARBA00022989"/>
    </source>
</evidence>
<name>A0ABT6BF85_9GAMM</name>
<dbReference type="EMBL" id="JARJJS010000007">
    <property type="protein sequence ID" value="MDF4026824.1"/>
    <property type="molecule type" value="Genomic_DNA"/>
</dbReference>
<feature type="domain" description="Integral membrane bound transporter" evidence="6">
    <location>
        <begin position="48"/>
        <end position="171"/>
    </location>
</feature>
<evidence type="ECO:0000259" key="6">
    <source>
        <dbReference type="Pfam" id="PF13515"/>
    </source>
</evidence>
<organism evidence="7 8">
    <name type="scientific">Luteibacter sahnii</name>
    <dbReference type="NCBI Taxonomy" id="3021977"/>
    <lineage>
        <taxon>Bacteria</taxon>
        <taxon>Pseudomonadati</taxon>
        <taxon>Pseudomonadota</taxon>
        <taxon>Gammaproteobacteria</taxon>
        <taxon>Lysobacterales</taxon>
        <taxon>Rhodanobacteraceae</taxon>
        <taxon>Luteibacter</taxon>
    </lineage>
</organism>
<evidence type="ECO:0000256" key="4">
    <source>
        <dbReference type="ARBA" id="ARBA00023136"/>
    </source>
</evidence>
<evidence type="ECO:0000313" key="7">
    <source>
        <dbReference type="EMBL" id="MDF4026824.1"/>
    </source>
</evidence>
<keyword evidence="4 5" id="KW-0472">Membrane</keyword>
<protein>
    <submittedName>
        <fullName evidence="7">FUSC family protein</fullName>
    </submittedName>
</protein>
<gene>
    <name evidence="7" type="ORF">P3W24_17760</name>
</gene>
<feature type="transmembrane region" description="Helical" evidence="5">
    <location>
        <begin position="86"/>
        <end position="102"/>
    </location>
</feature>
<evidence type="ECO:0000256" key="5">
    <source>
        <dbReference type="SAM" id="Phobius"/>
    </source>
</evidence>
<comment type="caution">
    <text evidence="7">The sequence shown here is derived from an EMBL/GenBank/DDBJ whole genome shotgun (WGS) entry which is preliminary data.</text>
</comment>
<comment type="subcellular location">
    <subcellularLocation>
        <location evidence="1">Membrane</location>
        <topology evidence="1">Multi-pass membrane protein</topology>
    </subcellularLocation>
</comment>
<sequence length="196" mass="20565">MHDDERPVRRLRRAQGLLERMVRALPPGKRARVGLFIAAKTMASACVAYGAGQWVHPHEAFWAAISAIAVTQPHYGDTRGAGRDRVLGTGLGAVAGVLGLWIGGNGDFLAFAAALFLVTLASWAAGVGAAARVGGITTAIVMLVPSTGPLWDVAAFRLGEVVIGTVSALMVGWLVARLEGWVEGRHRHADDRPGSA</sequence>
<feature type="transmembrane region" description="Helical" evidence="5">
    <location>
        <begin position="157"/>
        <end position="176"/>
    </location>
</feature>
<keyword evidence="2 5" id="KW-0812">Transmembrane</keyword>
<accession>A0ABT6BF85</accession>
<evidence type="ECO:0000313" key="8">
    <source>
        <dbReference type="Proteomes" id="UP001528850"/>
    </source>
</evidence>
<evidence type="ECO:0000256" key="1">
    <source>
        <dbReference type="ARBA" id="ARBA00004141"/>
    </source>
</evidence>